<protein>
    <recommendedName>
        <fullName evidence="1">ApaG domain-containing protein</fullName>
    </recommendedName>
</protein>
<dbReference type="Gene3D" id="2.60.40.1470">
    <property type="entry name" value="ApaG domain"/>
    <property type="match status" value="1"/>
</dbReference>
<name>A0AAD2GBA9_9STRA</name>
<dbReference type="PROSITE" id="PS51087">
    <property type="entry name" value="APAG"/>
    <property type="match status" value="1"/>
</dbReference>
<accession>A0AAD2GBA9</accession>
<dbReference type="PANTHER" id="PTHR47191:SF2">
    <property type="entry name" value="OS05G0170800 PROTEIN"/>
    <property type="match status" value="1"/>
</dbReference>
<dbReference type="SUPFAM" id="SSF110069">
    <property type="entry name" value="ApaG-like"/>
    <property type="match status" value="1"/>
</dbReference>
<keyword evidence="3" id="KW-1185">Reference proteome</keyword>
<sequence length="179" mass="19703">MHRLSSFATTQQVRVTATSRFIGTSNPAFHFPPAVTPDVLRSKYRFAYRVRVENLSSHQYVQLLGRYWEIQEHDGPHSQDAVDSPIVVNAPETGAVGQLPVLRPNQVFEYTSGADLGTSRGSMQGHFYMAVVPEDAVCLNSGDDVDIIQESDKFEAVVAPFPLVGYCSSNLGPQSEIES</sequence>
<evidence type="ECO:0000313" key="3">
    <source>
        <dbReference type="Proteomes" id="UP001295423"/>
    </source>
</evidence>
<gene>
    <name evidence="2" type="ORF">CYCCA115_LOCUS23412</name>
</gene>
<dbReference type="InterPro" id="IPR007474">
    <property type="entry name" value="ApaG_domain"/>
</dbReference>
<proteinExistence type="predicted"/>
<dbReference type="Pfam" id="PF04379">
    <property type="entry name" value="DUF525"/>
    <property type="match status" value="1"/>
</dbReference>
<feature type="domain" description="ApaG" evidence="1">
    <location>
        <begin position="7"/>
        <end position="170"/>
    </location>
</feature>
<comment type="caution">
    <text evidence="2">The sequence shown here is derived from an EMBL/GenBank/DDBJ whole genome shotgun (WGS) entry which is preliminary data.</text>
</comment>
<reference evidence="2" key="1">
    <citation type="submission" date="2023-08" db="EMBL/GenBank/DDBJ databases">
        <authorList>
            <person name="Audoor S."/>
            <person name="Bilcke G."/>
        </authorList>
    </citation>
    <scope>NUCLEOTIDE SEQUENCE</scope>
</reference>
<dbReference type="EMBL" id="CAKOGP040002407">
    <property type="protein sequence ID" value="CAJ1968810.1"/>
    <property type="molecule type" value="Genomic_DNA"/>
</dbReference>
<dbReference type="InterPro" id="IPR036767">
    <property type="entry name" value="ApaG_sf"/>
</dbReference>
<dbReference type="InterPro" id="IPR050718">
    <property type="entry name" value="ApaG-like"/>
</dbReference>
<dbReference type="Proteomes" id="UP001295423">
    <property type="component" value="Unassembled WGS sequence"/>
</dbReference>
<dbReference type="AlphaFoldDB" id="A0AAD2GBA9"/>
<organism evidence="2 3">
    <name type="scientific">Cylindrotheca closterium</name>
    <dbReference type="NCBI Taxonomy" id="2856"/>
    <lineage>
        <taxon>Eukaryota</taxon>
        <taxon>Sar</taxon>
        <taxon>Stramenopiles</taxon>
        <taxon>Ochrophyta</taxon>
        <taxon>Bacillariophyta</taxon>
        <taxon>Bacillariophyceae</taxon>
        <taxon>Bacillariophycidae</taxon>
        <taxon>Bacillariales</taxon>
        <taxon>Bacillariaceae</taxon>
        <taxon>Cylindrotheca</taxon>
    </lineage>
</organism>
<dbReference type="PANTHER" id="PTHR47191">
    <property type="entry name" value="OS05G0170800 PROTEIN"/>
    <property type="match status" value="1"/>
</dbReference>
<evidence type="ECO:0000313" key="2">
    <source>
        <dbReference type="EMBL" id="CAJ1968810.1"/>
    </source>
</evidence>
<evidence type="ECO:0000259" key="1">
    <source>
        <dbReference type="PROSITE" id="PS51087"/>
    </source>
</evidence>